<dbReference type="InterPro" id="IPR037053">
    <property type="entry name" value="Phage_tail_collar_dom_sf"/>
</dbReference>
<sequence length="205" mass="21138">MESYIGEVRAFAFGFAPQGNDEEWAICDGSSLLITEHAALYAVIGEAFGTAGPGTFHLPNLMGRAVVGVGKNPNTPRYAVGRPVGAAALTVTSVPAHNHVLTGAVVVSAPYPGLTDTPSPTARLSRATRRNTQNPASPGTFSRAYAPDDGEDDTVLGAATLSPVGGTAQPHENRQPYLAVTYCICTQGAFPVPPIAPEPPAAIDS</sequence>
<dbReference type="InterPro" id="IPR011083">
    <property type="entry name" value="Phage_tail_collar_dom"/>
</dbReference>
<dbReference type="AlphaFoldDB" id="A0A1G4PZE6"/>
<dbReference type="EMBL" id="FMTP01000001">
    <property type="protein sequence ID" value="SCW37551.1"/>
    <property type="molecule type" value="Genomic_DNA"/>
</dbReference>
<dbReference type="Pfam" id="PF07484">
    <property type="entry name" value="Collar"/>
    <property type="match status" value="1"/>
</dbReference>
<reference evidence="4" key="1">
    <citation type="submission" date="2016-10" db="EMBL/GenBank/DDBJ databases">
        <authorList>
            <person name="Varghese N."/>
            <person name="Submissions S."/>
        </authorList>
    </citation>
    <scope>NUCLEOTIDE SEQUENCE [LARGE SCALE GENOMIC DNA]</scope>
    <source>
        <strain evidence="4">CGMCC 1.1761</strain>
    </source>
</reference>
<dbReference type="Proteomes" id="UP000198889">
    <property type="component" value="Unassembled WGS sequence"/>
</dbReference>
<evidence type="ECO:0000256" key="1">
    <source>
        <dbReference type="SAM" id="MobiDB-lite"/>
    </source>
</evidence>
<evidence type="ECO:0000313" key="3">
    <source>
        <dbReference type="EMBL" id="SCW37551.1"/>
    </source>
</evidence>
<evidence type="ECO:0000259" key="2">
    <source>
        <dbReference type="Pfam" id="PF07484"/>
    </source>
</evidence>
<organism evidence="3 4">
    <name type="scientific">Ancylobacter rudongensis</name>
    <dbReference type="NCBI Taxonomy" id="177413"/>
    <lineage>
        <taxon>Bacteria</taxon>
        <taxon>Pseudomonadati</taxon>
        <taxon>Pseudomonadota</taxon>
        <taxon>Alphaproteobacteria</taxon>
        <taxon>Hyphomicrobiales</taxon>
        <taxon>Xanthobacteraceae</taxon>
        <taxon>Ancylobacter</taxon>
    </lineage>
</organism>
<feature type="compositionally biased region" description="Polar residues" evidence="1">
    <location>
        <begin position="130"/>
        <end position="140"/>
    </location>
</feature>
<gene>
    <name evidence="3" type="ORF">SAMN05660859_0863</name>
</gene>
<feature type="domain" description="Phage tail collar" evidence="2">
    <location>
        <begin position="6"/>
        <end position="65"/>
    </location>
</feature>
<accession>A0A1G4PZE6</accession>
<proteinExistence type="predicted"/>
<dbReference type="Gene3D" id="3.90.1340.10">
    <property type="entry name" value="Phage tail collar domain"/>
    <property type="match status" value="1"/>
</dbReference>
<evidence type="ECO:0000313" key="4">
    <source>
        <dbReference type="Proteomes" id="UP000198889"/>
    </source>
</evidence>
<protein>
    <submittedName>
        <fullName evidence="3">Microcystin-dependent protein</fullName>
    </submittedName>
</protein>
<dbReference type="SUPFAM" id="SSF88874">
    <property type="entry name" value="Receptor-binding domain of short tail fibre protein gp12"/>
    <property type="match status" value="1"/>
</dbReference>
<feature type="region of interest" description="Disordered" evidence="1">
    <location>
        <begin position="116"/>
        <end position="170"/>
    </location>
</feature>
<name>A0A1G4PZE6_9HYPH</name>
<keyword evidence="4" id="KW-1185">Reference proteome</keyword>
<dbReference type="STRING" id="177413.SAMN05660859_0863"/>
<dbReference type="RefSeq" id="WP_091436389.1">
    <property type="nucleotide sequence ID" value="NZ_FMTP01000001.1"/>
</dbReference>